<dbReference type="RefSeq" id="NP_612334.1">
    <property type="nucleotide sequence ID" value="NC_003494.1"/>
</dbReference>
<dbReference type="OrthoDB" id="31514at10239"/>
<evidence type="ECO:0000313" key="3">
    <source>
        <dbReference type="EMBL" id="QPO16476.1"/>
    </source>
</evidence>
<dbReference type="EMBL" id="KT781098">
    <property type="protein sequence ID" value="AMM04541.1"/>
    <property type="molecule type" value="Genomic_DNA"/>
</dbReference>
<gene>
    <name evidence="6" type="primary">109</name>
    <name evidence="2" type="synonym">ORF108</name>
    <name evidence="4" type="ORF">IJGMMPBP_00109</name>
    <name evidence="5" type="ORF">NIDBEMMG_00082</name>
</gene>
<evidence type="ECO:0000313" key="5">
    <source>
        <dbReference type="EMBL" id="QQZ00657.1"/>
    </source>
</evidence>
<evidence type="ECO:0000313" key="8">
    <source>
        <dbReference type="Proteomes" id="UP000152407"/>
    </source>
</evidence>
<dbReference type="EMBL" id="MT128666">
    <property type="protein sequence ID" value="QQZ00562.1"/>
    <property type="molecule type" value="Genomic_DNA"/>
</dbReference>
<dbReference type="Proteomes" id="UP000596428">
    <property type="component" value="Segment"/>
</dbReference>
<dbReference type="EMBL" id="MT128667">
    <property type="protein sequence ID" value="QQZ00657.1"/>
    <property type="molecule type" value="Genomic_DNA"/>
</dbReference>
<sequence length="247" mass="26968">MLFHAESSHPNKIKSLIELLYANAETVYFRISKEGMQFVHVIHDVHIYANLHASGFDTYHFDAPTEAVYVGLGQHTARDFKTVRKGSRVSFKLHGAEPMQFEVQVGAQGGGSVTFITAVETYAAAFERPAEHTYMDTFTLCTADFSSMCRGFKPGTMTIDAVLGAEVRMSMCIEGFKTKTYRFGTGGGSVTPQYHAEVSSDRILKLAKMAAFADTKTGVLLSVGDAGLRFVATCTLGTVEVHVAVTR</sequence>
<evidence type="ECO:0000313" key="11">
    <source>
        <dbReference type="Proteomes" id="UP000596428"/>
    </source>
</evidence>
<dbReference type="KEGG" id="vg:935410"/>
<reference evidence="10 11" key="3">
    <citation type="submission" date="2020-03" db="EMBL/GenBank/DDBJ databases">
        <authorList>
            <person name="Kayansamruaj P."/>
        </authorList>
    </citation>
    <scope>NUCLEOTIDE SEQUENCE [LARGE SCALE GENOMIC DNA]</scope>
    <source>
        <strain evidence="4">KU1</strain>
        <strain evidence="5">KU2</strain>
    </source>
</reference>
<organism evidence="1 8">
    <name type="scientific">Infectious spleen and kidney necrosis virus</name>
    <name type="common">ISKNV</name>
    <dbReference type="NCBI Taxonomy" id="180170"/>
    <lineage>
        <taxon>Viruses</taxon>
        <taxon>Varidnaviria</taxon>
        <taxon>Bamfordvirae</taxon>
        <taxon>Nucleocytoviricota</taxon>
        <taxon>Megaviricetes</taxon>
        <taxon>Pimascovirales</taxon>
        <taxon>Pimascovirales incertae sedis</taxon>
        <taxon>Iridoviridae</taxon>
        <taxon>Alphairidovirinae</taxon>
        <taxon>Megalocytivirus</taxon>
        <taxon>Megalocytivirus pagrus1</taxon>
    </lineage>
</organism>
<evidence type="ECO:0000313" key="1">
    <source>
        <dbReference type="EMBL" id="AMM04541.1"/>
    </source>
</evidence>
<dbReference type="EMBL" id="MW557381">
    <property type="protein sequence ID" value="QXE50924.1"/>
    <property type="molecule type" value="Genomic_DNA"/>
</dbReference>
<evidence type="ECO:0000313" key="10">
    <source>
        <dbReference type="Proteomes" id="UP000596309"/>
    </source>
</evidence>
<accession>A0A140G0V8</accession>
<reference evidence="6" key="6">
    <citation type="journal article" date="2021" name="Aquac Rep">
        <title>Outbreak investigation attributes Infectious spleen and kidney necrosis virus as a necessary cause of a mortality epidemic in farmed grouper (Epinephelus spp.) in Bali, Indonesia.</title>
        <authorList>
            <person name="Fusianto C."/>
            <person name="Hick P.M."/>
            <person name="Murwantoko"/>
            <person name="Herlambang A."/>
            <person name="Whittington R.J."/>
            <person name="Becker J.A."/>
        </authorList>
    </citation>
    <scope>NUCLEOTIDE SEQUENCE</scope>
    <source>
        <strain evidence="7">Bali/ Hybrid-grouper/2016/SVC-18-072</strain>
        <strain evidence="6">Bali/Hybrid-grouper/2016/SVC-18-009</strain>
    </source>
</reference>
<evidence type="ECO:0000313" key="9">
    <source>
        <dbReference type="Proteomes" id="UP000595028"/>
    </source>
</evidence>
<reference evidence="8" key="2">
    <citation type="submission" date="2015-09" db="EMBL/GenBank/DDBJ databases">
        <authorList>
            <person name="Wen C.-M."/>
            <person name="Hong J.-R."/>
        </authorList>
    </citation>
    <scope>NUCLEOTIDE SEQUENCE [LARGE SCALE GENOMIC DNA]</scope>
</reference>
<dbReference type="Proteomes" id="UP000693957">
    <property type="component" value="Segment"/>
</dbReference>
<name>A0A140G0V8_ISKNV</name>
<evidence type="ECO:0000313" key="7">
    <source>
        <dbReference type="EMBL" id="QXE50924.1"/>
    </source>
</evidence>
<organismHost>
    <name type="scientific">Siniperca chuatsi</name>
    <name type="common">Mandarin fish</name>
    <dbReference type="NCBI Taxonomy" id="119488"/>
</organismHost>
<dbReference type="Proteomes" id="UP000595028">
    <property type="component" value="Segment"/>
</dbReference>
<reference evidence="1" key="1">
    <citation type="submission" date="2015-09" db="EMBL/GenBank/DDBJ databases">
        <authorList>
            <person name="Jackson K.R."/>
            <person name="Lunt B.L."/>
            <person name="Fisher J.N.B."/>
            <person name="Gardner A.V."/>
            <person name="Bailey M.E."/>
            <person name="Deus L.M."/>
            <person name="Earl A.S."/>
            <person name="Gibby P.D."/>
            <person name="Hartmann K.A."/>
            <person name="Liu J.E."/>
            <person name="Manci A.M."/>
            <person name="Nielsen D.A."/>
            <person name="Solomon M.B."/>
            <person name="Breakwell D.P."/>
            <person name="Burnett S.H."/>
            <person name="Grose J.H."/>
        </authorList>
    </citation>
    <scope>NUCLEOTIDE SEQUENCE [LARGE SCALE GENOMIC DNA]</scope>
    <source>
        <strain evidence="1">RSIV-Ku</strain>
    </source>
</reference>
<reference evidence="9" key="4">
    <citation type="submission" date="2020-11" db="EMBL/GenBank/DDBJ databases">
        <title>Complete Genome Sequences of Infectious Spleen and Kidney Necrosis Virus Isolated from Farmed Albino Rainbow Sharks Epalzeorhynchos frenatus in the United States.</title>
        <authorList>
            <person name="Koda S.A."/>
            <person name="Subramaniam K."/>
            <person name="Pouder D.B."/>
            <person name="Yanong R.P."/>
            <person name="Frasca S.Jr."/>
            <person name="Popov V.L."/>
            <person name="Waltzek T.B."/>
        </authorList>
    </citation>
    <scope>NUCLEOTIDE SEQUENCE [LARGE SCALE GENOMIC DNA]</scope>
</reference>
<reference evidence="2" key="5">
    <citation type="submission" date="2020-11" db="EMBL/GenBank/DDBJ databases">
        <title>Complete Genome Sequences of Infectious Spleen and Kidney Necrosis Virus Isolated from Farmed Albino Rainbow Sharks Epalzeorhynchos frenatus in the United States.</title>
        <authorList>
            <person name="Koda S.A."/>
            <person name="Subramaniam K."/>
            <person name="Pouder D.B."/>
            <person name="Yanong R.P."/>
            <person name="Frasca S. Jr"/>
            <person name="Popov V.L."/>
            <person name="Waltzek T.B."/>
        </authorList>
    </citation>
    <scope>NUCLEOTIDE SEQUENCE</scope>
    <source>
        <strain evidence="2">EFIV-2018</strain>
        <strain evidence="3">EFIV-2019</strain>
    </source>
</reference>
<dbReference type="Proteomes" id="UP000152407">
    <property type="component" value="Segment"/>
</dbReference>
<dbReference type="Proteomes" id="UP000596309">
    <property type="component" value="Segment"/>
</dbReference>
<reference evidence="7" key="7">
    <citation type="submission" date="2021-02" db="EMBL/GenBank/DDBJ databases">
        <authorList>
            <person name="Fusianto C.K."/>
            <person name="Hick P.M."/>
            <person name="Murwantoko M."/>
            <person name="Herlambang A."/>
            <person name="Whittington R.J."/>
            <person name="Becker J.A."/>
        </authorList>
    </citation>
    <scope>NUCLEOTIDE SEQUENCE</scope>
    <source>
        <strain evidence="7">Bali/ Hybrid-grouper/2016/SVC-18-072</strain>
        <strain evidence="6">Bali/Hybrid-grouper/2016/SVC-18-009</strain>
    </source>
</reference>
<organismHost>
    <name type="scientific">Synchiropus splendidus</name>
    <name type="common">Mandarinfish</name>
    <name type="synonym">Callionymus splendidus</name>
    <dbReference type="NCBI Taxonomy" id="270530"/>
</organismHost>
<dbReference type="EMBL" id="MW464172">
    <property type="protein sequence ID" value="QXE50802.1"/>
    <property type="molecule type" value="Genomic_DNA"/>
</dbReference>
<dbReference type="EMBL" id="MW273353">
    <property type="protein sequence ID" value="QPO16356.1"/>
    <property type="molecule type" value="Genomic_DNA"/>
</dbReference>
<dbReference type="Gene3D" id="3.70.10.10">
    <property type="match status" value="1"/>
</dbReference>
<evidence type="ECO:0000313" key="4">
    <source>
        <dbReference type="EMBL" id="QQZ00562.1"/>
    </source>
</evidence>
<dbReference type="Proteomes" id="UP000693973">
    <property type="component" value="Segment"/>
</dbReference>
<evidence type="ECO:0000313" key="6">
    <source>
        <dbReference type="EMBL" id="QXE50802.1"/>
    </source>
</evidence>
<dbReference type="EMBL" id="MW273354">
    <property type="protein sequence ID" value="QPO16476.1"/>
    <property type="molecule type" value="Genomic_DNA"/>
</dbReference>
<proteinExistence type="predicted"/>
<evidence type="ECO:0000313" key="2">
    <source>
        <dbReference type="EMBL" id="QPO16356.1"/>
    </source>
</evidence>
<dbReference type="Proteomes" id="UP000594914">
    <property type="component" value="Genome"/>
</dbReference>
<protein>
    <submittedName>
        <fullName evidence="1 6">Proliferating cell nuclear antigen</fullName>
    </submittedName>
</protein>